<accession>K1W2Y4</accession>
<dbReference type="Proteomes" id="UP000006757">
    <property type="component" value="Unassembled WGS sequence"/>
</dbReference>
<dbReference type="Pfam" id="PF07716">
    <property type="entry name" value="bZIP_2"/>
    <property type="match status" value="1"/>
</dbReference>
<dbReference type="HOGENOM" id="CLU_1038959_0_0_1"/>
<feature type="compositionally biased region" description="Low complexity" evidence="7">
    <location>
        <begin position="140"/>
        <end position="179"/>
    </location>
</feature>
<dbReference type="PROSITE" id="PS50217">
    <property type="entry name" value="BZIP"/>
    <property type="match status" value="1"/>
</dbReference>
<evidence type="ECO:0000256" key="4">
    <source>
        <dbReference type="ARBA" id="ARBA00023163"/>
    </source>
</evidence>
<comment type="subcellular location">
    <subcellularLocation>
        <location evidence="1">Nucleus</location>
    </subcellularLocation>
</comment>
<dbReference type="SMART" id="SM00338">
    <property type="entry name" value="BRLZ"/>
    <property type="match status" value="1"/>
</dbReference>
<dbReference type="OrthoDB" id="1939598at2759"/>
<dbReference type="AlphaFoldDB" id="K1W2Y4"/>
<dbReference type="EMBL" id="AMBO01000261">
    <property type="protein sequence ID" value="EKD03258.1"/>
    <property type="molecule type" value="Genomic_DNA"/>
</dbReference>
<dbReference type="eggNOG" id="ENOG502RDK7">
    <property type="taxonomic scope" value="Eukaryota"/>
</dbReference>
<proteinExistence type="predicted"/>
<dbReference type="STRING" id="1220162.K1W2Y4"/>
<evidence type="ECO:0000259" key="8">
    <source>
        <dbReference type="PROSITE" id="PS50217"/>
    </source>
</evidence>
<feature type="region of interest" description="Disordered" evidence="7">
    <location>
        <begin position="17"/>
        <end position="207"/>
    </location>
</feature>
<name>K1W2Y4_TRIAC</name>
<dbReference type="InterPro" id="IPR004827">
    <property type="entry name" value="bZIP"/>
</dbReference>
<dbReference type="InterPro" id="IPR046347">
    <property type="entry name" value="bZIP_sf"/>
</dbReference>
<evidence type="ECO:0000256" key="2">
    <source>
        <dbReference type="ARBA" id="ARBA00023015"/>
    </source>
</evidence>
<feature type="compositionally biased region" description="Pro residues" evidence="7">
    <location>
        <begin position="130"/>
        <end position="139"/>
    </location>
</feature>
<feature type="coiled-coil region" evidence="6">
    <location>
        <begin position="218"/>
        <end position="252"/>
    </location>
</feature>
<protein>
    <recommendedName>
        <fullName evidence="8">BZIP domain-containing protein</fullName>
    </recommendedName>
</protein>
<organism evidence="9 10">
    <name type="scientific">Trichosporon asahii var. asahii (strain CBS 8904)</name>
    <name type="common">Yeast</name>
    <dbReference type="NCBI Taxonomy" id="1220162"/>
    <lineage>
        <taxon>Eukaryota</taxon>
        <taxon>Fungi</taxon>
        <taxon>Dikarya</taxon>
        <taxon>Basidiomycota</taxon>
        <taxon>Agaricomycotina</taxon>
        <taxon>Tremellomycetes</taxon>
        <taxon>Trichosporonales</taxon>
        <taxon>Trichosporonaceae</taxon>
        <taxon>Trichosporon</taxon>
    </lineage>
</organism>
<keyword evidence="5" id="KW-0539">Nucleus</keyword>
<dbReference type="GO" id="GO:0005634">
    <property type="term" value="C:nucleus"/>
    <property type="evidence" value="ECO:0007669"/>
    <property type="project" value="UniProtKB-SubCell"/>
</dbReference>
<sequence>MAMNDVDWANIFAALGGSAPAGQQSHPQAQHPLTSPSSEQGAEWPPAAGVRHTHSTSSSFSIAHDPPRGIGTASDIDLGFYWPQSTHHGQAHPPPHPHPHAQQHGEWPSAPGSTTSSTNAAPPTTVASNPAPPPPPPTTPATTRAAARTRTRSAASTHTASTGSGSNTPPAITPALTPIAPAPPGNSRRGSTVNTPAAEEEDVEDKRVRNTLASARFRAKKKLQLEATERAIKSLEGQAAALEVEVGDLRKENGLLRDMVGMKYRLQQ</sequence>
<dbReference type="PANTHER" id="PTHR13044">
    <property type="entry name" value="ACTIVATING TRANSCRIPTION FACTOR ATF 4/5"/>
    <property type="match status" value="1"/>
</dbReference>
<feature type="compositionally biased region" description="Low complexity" evidence="7">
    <location>
        <begin position="102"/>
        <end position="129"/>
    </location>
</feature>
<evidence type="ECO:0000313" key="10">
    <source>
        <dbReference type="Proteomes" id="UP000006757"/>
    </source>
</evidence>
<dbReference type="CDD" id="cd14705">
    <property type="entry name" value="bZIP_Zip1"/>
    <property type="match status" value="1"/>
</dbReference>
<dbReference type="PROSITE" id="PS00036">
    <property type="entry name" value="BZIP_BASIC"/>
    <property type="match status" value="1"/>
</dbReference>
<comment type="caution">
    <text evidence="9">The sequence shown here is derived from an EMBL/GenBank/DDBJ whole genome shotgun (WGS) entry which is preliminary data.</text>
</comment>
<dbReference type="GO" id="GO:0001228">
    <property type="term" value="F:DNA-binding transcription activator activity, RNA polymerase II-specific"/>
    <property type="evidence" value="ECO:0007669"/>
    <property type="project" value="TreeGrafter"/>
</dbReference>
<evidence type="ECO:0000256" key="1">
    <source>
        <dbReference type="ARBA" id="ARBA00004123"/>
    </source>
</evidence>
<dbReference type="PANTHER" id="PTHR13044:SF14">
    <property type="entry name" value="CRYPTOCEPHAL, ISOFORM A"/>
    <property type="match status" value="1"/>
</dbReference>
<evidence type="ECO:0000256" key="7">
    <source>
        <dbReference type="SAM" id="MobiDB-lite"/>
    </source>
</evidence>
<feature type="domain" description="BZIP" evidence="8">
    <location>
        <begin position="200"/>
        <end position="260"/>
    </location>
</feature>
<keyword evidence="4" id="KW-0804">Transcription</keyword>
<dbReference type="OMA" id="DWANIFA"/>
<keyword evidence="6" id="KW-0175">Coiled coil</keyword>
<gene>
    <name evidence="9" type="ORF">A1Q2_02479</name>
</gene>
<dbReference type="SUPFAM" id="SSF57959">
    <property type="entry name" value="Leucine zipper domain"/>
    <property type="match status" value="1"/>
</dbReference>
<evidence type="ECO:0000313" key="9">
    <source>
        <dbReference type="EMBL" id="EKD03258.1"/>
    </source>
</evidence>
<dbReference type="Gene3D" id="1.20.5.170">
    <property type="match status" value="1"/>
</dbReference>
<dbReference type="GO" id="GO:0000977">
    <property type="term" value="F:RNA polymerase II transcription regulatory region sequence-specific DNA binding"/>
    <property type="evidence" value="ECO:0007669"/>
    <property type="project" value="TreeGrafter"/>
</dbReference>
<evidence type="ECO:0000256" key="5">
    <source>
        <dbReference type="ARBA" id="ARBA00023242"/>
    </source>
</evidence>
<feature type="compositionally biased region" description="Polar residues" evidence="7">
    <location>
        <begin position="21"/>
        <end position="40"/>
    </location>
</feature>
<keyword evidence="3" id="KW-0238">DNA-binding</keyword>
<dbReference type="InParanoid" id="K1W2Y4"/>
<evidence type="ECO:0000256" key="6">
    <source>
        <dbReference type="SAM" id="Coils"/>
    </source>
</evidence>
<reference evidence="9 10" key="1">
    <citation type="journal article" date="2012" name="Eukaryot. Cell">
        <title>Genome sequence of the Trichosporon asahii environmental strain CBS 8904.</title>
        <authorList>
            <person name="Yang R.Y."/>
            <person name="Li H.T."/>
            <person name="Zhu H."/>
            <person name="Zhou G.P."/>
            <person name="Wang M."/>
            <person name="Wang L."/>
        </authorList>
    </citation>
    <scope>NUCLEOTIDE SEQUENCE [LARGE SCALE GENOMIC DNA]</scope>
    <source>
        <strain evidence="9 10">CBS 8904</strain>
    </source>
</reference>
<keyword evidence="2" id="KW-0805">Transcription regulation</keyword>
<keyword evidence="10" id="KW-1185">Reference proteome</keyword>
<evidence type="ECO:0000256" key="3">
    <source>
        <dbReference type="ARBA" id="ARBA00023125"/>
    </source>
</evidence>